<dbReference type="InterPro" id="IPR052016">
    <property type="entry name" value="Bact_Sigma-Reg"/>
</dbReference>
<gene>
    <name evidence="4" type="ORF">Dfulv_29445</name>
</gene>
<dbReference type="Proteomes" id="UP001059617">
    <property type="component" value="Chromosome"/>
</dbReference>
<dbReference type="InterPro" id="IPR029016">
    <property type="entry name" value="GAF-like_dom_sf"/>
</dbReference>
<dbReference type="Gene3D" id="3.30.450.40">
    <property type="match status" value="1"/>
</dbReference>
<accession>A0ABY5VNI6</accession>
<dbReference type="InterPro" id="IPR003018">
    <property type="entry name" value="GAF"/>
</dbReference>
<evidence type="ECO:0000256" key="1">
    <source>
        <dbReference type="ARBA" id="ARBA00022801"/>
    </source>
</evidence>
<evidence type="ECO:0000259" key="2">
    <source>
        <dbReference type="SMART" id="SM00065"/>
    </source>
</evidence>
<dbReference type="SUPFAM" id="SSF81606">
    <property type="entry name" value="PP2C-like"/>
    <property type="match status" value="1"/>
</dbReference>
<proteinExistence type="predicted"/>
<organism evidence="4 5">
    <name type="scientific">Dactylosporangium fulvum</name>
    <dbReference type="NCBI Taxonomy" id="53359"/>
    <lineage>
        <taxon>Bacteria</taxon>
        <taxon>Bacillati</taxon>
        <taxon>Actinomycetota</taxon>
        <taxon>Actinomycetes</taxon>
        <taxon>Micromonosporales</taxon>
        <taxon>Micromonosporaceae</taxon>
        <taxon>Dactylosporangium</taxon>
    </lineage>
</organism>
<dbReference type="InterPro" id="IPR036457">
    <property type="entry name" value="PPM-type-like_dom_sf"/>
</dbReference>
<name>A0ABY5VNI6_9ACTN</name>
<dbReference type="PANTHER" id="PTHR43156:SF2">
    <property type="entry name" value="STAGE II SPORULATION PROTEIN E"/>
    <property type="match status" value="1"/>
</dbReference>
<dbReference type="PANTHER" id="PTHR43156">
    <property type="entry name" value="STAGE II SPORULATION PROTEIN E-RELATED"/>
    <property type="match status" value="1"/>
</dbReference>
<dbReference type="Gene3D" id="3.60.40.10">
    <property type="entry name" value="PPM-type phosphatase domain"/>
    <property type="match status" value="1"/>
</dbReference>
<evidence type="ECO:0000313" key="5">
    <source>
        <dbReference type="Proteomes" id="UP001059617"/>
    </source>
</evidence>
<evidence type="ECO:0000313" key="4">
    <source>
        <dbReference type="EMBL" id="UWP79282.1"/>
    </source>
</evidence>
<dbReference type="InterPro" id="IPR001932">
    <property type="entry name" value="PPM-type_phosphatase-like_dom"/>
</dbReference>
<feature type="domain" description="GAF" evidence="2">
    <location>
        <begin position="29"/>
        <end position="173"/>
    </location>
</feature>
<feature type="domain" description="PPM-type phosphatase" evidence="3">
    <location>
        <begin position="191"/>
        <end position="402"/>
    </location>
</feature>
<evidence type="ECO:0000259" key="3">
    <source>
        <dbReference type="SMART" id="SM00331"/>
    </source>
</evidence>
<dbReference type="SMART" id="SM00331">
    <property type="entry name" value="PP2C_SIG"/>
    <property type="match status" value="1"/>
</dbReference>
<dbReference type="EMBL" id="CP073720">
    <property type="protein sequence ID" value="UWP79282.1"/>
    <property type="molecule type" value="Genomic_DNA"/>
</dbReference>
<protein>
    <submittedName>
        <fullName evidence="4">SpoIIE family protein phosphatase</fullName>
    </submittedName>
</protein>
<reference evidence="4" key="1">
    <citation type="submission" date="2021-04" db="EMBL/GenBank/DDBJ databases">
        <authorList>
            <person name="Hartkoorn R.C."/>
            <person name="Beaudoing E."/>
            <person name="Hot D."/>
        </authorList>
    </citation>
    <scope>NUCLEOTIDE SEQUENCE</scope>
    <source>
        <strain evidence="4">NRRL B-16292</strain>
    </source>
</reference>
<dbReference type="SUPFAM" id="SSF55781">
    <property type="entry name" value="GAF domain-like"/>
    <property type="match status" value="1"/>
</dbReference>
<dbReference type="Pfam" id="PF07228">
    <property type="entry name" value="SpoIIE"/>
    <property type="match status" value="1"/>
</dbReference>
<sequence length="407" mass="43109">MTADAGQAGSAEKLRRLQTVTDAALSQLGIEDLLDELLERTRDLLRADTAAVLLLDSSGTELVATAASGLEREVRQGLRVPVGHGFSGTVAARAEPIAIEHVDHTNVVSPVLLSEHVQSVLGVPMVSGGRVIGVLHVGTLTPRRFTPDDVELLRLVADRATLATQARLSRLDRAAALALQRSLLPARPQAIRGLDVAVRYVPGAEVGVGGDWYDVFDLASGHIGIVIGDVAGNGLRAAVVMGRIRSALRAYAMETDDPADVLTRLDRKVQRFEPDAMATVIYAVVDADLGAVTLSNAGHLPPVVVAPDRPGRLVRIPPDLPLGAYAEAHRRNTRLPLDPGTGLFLYTDGLVERRGRRIDAGLTMLTEALVAGPADTMCAGVMAALLYDRAPTDDVAVLAVRRSEPPA</sequence>
<dbReference type="Pfam" id="PF01590">
    <property type="entry name" value="GAF"/>
    <property type="match status" value="1"/>
</dbReference>
<keyword evidence="5" id="KW-1185">Reference proteome</keyword>
<keyword evidence="1" id="KW-0378">Hydrolase</keyword>
<dbReference type="RefSeq" id="WP_259856921.1">
    <property type="nucleotide sequence ID" value="NZ_BAAAST010000131.1"/>
</dbReference>
<reference evidence="4" key="2">
    <citation type="submission" date="2022-09" db="EMBL/GenBank/DDBJ databases">
        <title>Biosynthetic gene clusters of Dactylosporangioum fulvum.</title>
        <authorList>
            <person name="Caradec T."/>
        </authorList>
    </citation>
    <scope>NUCLEOTIDE SEQUENCE</scope>
    <source>
        <strain evidence="4">NRRL B-16292</strain>
    </source>
</reference>
<dbReference type="SMART" id="SM00065">
    <property type="entry name" value="GAF"/>
    <property type="match status" value="1"/>
</dbReference>